<dbReference type="InterPro" id="IPR049732">
    <property type="entry name" value="Smlt3025-like"/>
</dbReference>
<organism evidence="1 2">
    <name type="scientific">Acinetobacter bouvetii DSM 14964 = CIP 107468</name>
    <dbReference type="NCBI Taxonomy" id="1120925"/>
    <lineage>
        <taxon>Bacteria</taxon>
        <taxon>Pseudomonadati</taxon>
        <taxon>Pseudomonadota</taxon>
        <taxon>Gammaproteobacteria</taxon>
        <taxon>Moraxellales</taxon>
        <taxon>Moraxellaceae</taxon>
        <taxon>Acinetobacter</taxon>
    </lineage>
</organism>
<name>N9DL64_9GAMM</name>
<comment type="caution">
    <text evidence="1">The sequence shown here is derived from an EMBL/GenBank/DDBJ whole genome shotgun (WGS) entry which is preliminary data.</text>
</comment>
<accession>N9DL64</accession>
<evidence type="ECO:0000313" key="2">
    <source>
        <dbReference type="Proteomes" id="UP000018460"/>
    </source>
</evidence>
<protein>
    <recommendedName>
        <fullName evidence="3">Lipoprotein</fullName>
    </recommendedName>
</protein>
<dbReference type="Proteomes" id="UP000018460">
    <property type="component" value="Unassembled WGS sequence"/>
</dbReference>
<dbReference type="OrthoDB" id="6677179at2"/>
<sequence>MVRKILGIGLSVLLLTACDLNKEPETQEFITPRDQYGARYSVGDLGGKPVNLGREAPWVEYEDNTGFVTGKKYKRQTRTHQSKIQAFGFDMRYTDGLVLVVYYKASPYSEKQYNAEINLPDNHWVSVSVYADRHYNGDLSTRLINSTLETKISSKKILEEFYFMHIYLPTDEYEYGLQKYVPHPEWVKQNKKLMAKNTGSNALYNIDDLYVEKNETGKVLTLITCGDSEYPIARKCKQEFILEPEMKARVTTIFQKVHLQDWKIIQLKAKKMMLGFIVEPKNFKGV</sequence>
<dbReference type="eggNOG" id="ENOG50332E1">
    <property type="taxonomic scope" value="Bacteria"/>
</dbReference>
<proteinExistence type="predicted"/>
<dbReference type="CDD" id="cd20897">
    <property type="entry name" value="Smlt3025-like"/>
    <property type="match status" value="1"/>
</dbReference>
<gene>
    <name evidence="1" type="ORF">F941_01067</name>
</gene>
<dbReference type="PROSITE" id="PS51257">
    <property type="entry name" value="PROKAR_LIPOPROTEIN"/>
    <property type="match status" value="1"/>
</dbReference>
<dbReference type="EMBL" id="APQD01000008">
    <property type="protein sequence ID" value="ENV83439.1"/>
    <property type="molecule type" value="Genomic_DNA"/>
</dbReference>
<evidence type="ECO:0008006" key="3">
    <source>
        <dbReference type="Google" id="ProtNLM"/>
    </source>
</evidence>
<reference evidence="1 2" key="1">
    <citation type="submission" date="2013-02" db="EMBL/GenBank/DDBJ databases">
        <title>The Genome Sequence of Acinetobacter bouvetii CIP 107468.</title>
        <authorList>
            <consortium name="The Broad Institute Genome Sequencing Platform"/>
            <consortium name="The Broad Institute Genome Sequencing Center for Infectious Disease"/>
            <person name="Cerqueira G."/>
            <person name="Feldgarden M."/>
            <person name="Courvalin P."/>
            <person name="Perichon B."/>
            <person name="Grillot-Courvalin C."/>
            <person name="Clermont D."/>
            <person name="Rocha E."/>
            <person name="Yoon E.-J."/>
            <person name="Nemec A."/>
            <person name="Walker B."/>
            <person name="Young S.K."/>
            <person name="Zeng Q."/>
            <person name="Gargeya S."/>
            <person name="Fitzgerald M."/>
            <person name="Haas B."/>
            <person name="Abouelleil A."/>
            <person name="Alvarado L."/>
            <person name="Arachchi H.M."/>
            <person name="Berlin A.M."/>
            <person name="Chapman S.B."/>
            <person name="Dewar J."/>
            <person name="Goldberg J."/>
            <person name="Griggs A."/>
            <person name="Gujja S."/>
            <person name="Hansen M."/>
            <person name="Howarth C."/>
            <person name="Imamovic A."/>
            <person name="Larimer J."/>
            <person name="McCowan C."/>
            <person name="Murphy C."/>
            <person name="Neiman D."/>
            <person name="Pearson M."/>
            <person name="Priest M."/>
            <person name="Roberts A."/>
            <person name="Saif S."/>
            <person name="Shea T."/>
            <person name="Sisk P."/>
            <person name="Sykes S."/>
            <person name="Wortman J."/>
            <person name="Nusbaum C."/>
            <person name="Birren B."/>
        </authorList>
    </citation>
    <scope>NUCLEOTIDE SEQUENCE [LARGE SCALE GENOMIC DNA]</scope>
    <source>
        <strain evidence="1 2">CIP 107468</strain>
    </source>
</reference>
<keyword evidence="2" id="KW-1185">Reference proteome</keyword>
<dbReference type="AlphaFoldDB" id="N9DL64"/>
<dbReference type="RefSeq" id="WP_005008681.1">
    <property type="nucleotide sequence ID" value="NZ_KB849726.1"/>
</dbReference>
<dbReference type="PATRIC" id="fig|1120925.3.peg.1144"/>
<evidence type="ECO:0000313" key="1">
    <source>
        <dbReference type="EMBL" id="ENV83439.1"/>
    </source>
</evidence>